<dbReference type="GO" id="GO:0000981">
    <property type="term" value="F:DNA-binding transcription factor activity, RNA polymerase II-specific"/>
    <property type="evidence" value="ECO:0007669"/>
    <property type="project" value="TreeGrafter"/>
</dbReference>
<evidence type="ECO:0000313" key="7">
    <source>
        <dbReference type="EMBL" id="KAG7416676.1"/>
    </source>
</evidence>
<dbReference type="GO" id="GO:0006351">
    <property type="term" value="P:DNA-templated transcription"/>
    <property type="evidence" value="ECO:0007669"/>
    <property type="project" value="InterPro"/>
</dbReference>
<feature type="region of interest" description="Disordered" evidence="5">
    <location>
        <begin position="677"/>
        <end position="702"/>
    </location>
</feature>
<evidence type="ECO:0000313" key="8">
    <source>
        <dbReference type="Proteomes" id="UP000693942"/>
    </source>
</evidence>
<feature type="compositionally biased region" description="Polar residues" evidence="5">
    <location>
        <begin position="19"/>
        <end position="30"/>
    </location>
</feature>
<dbReference type="GO" id="GO:0000978">
    <property type="term" value="F:RNA polymerase II cis-regulatory region sequence-specific DNA binding"/>
    <property type="evidence" value="ECO:0007669"/>
    <property type="project" value="TreeGrafter"/>
</dbReference>
<name>A0A8J5U9U7_FUSOX</name>
<evidence type="ECO:0000256" key="5">
    <source>
        <dbReference type="SAM" id="MobiDB-lite"/>
    </source>
</evidence>
<dbReference type="PANTHER" id="PTHR47424">
    <property type="entry name" value="REGULATORY PROTEIN GAL4"/>
    <property type="match status" value="1"/>
</dbReference>
<evidence type="ECO:0000259" key="6">
    <source>
        <dbReference type="SMART" id="SM00906"/>
    </source>
</evidence>
<keyword evidence="2" id="KW-0238">DNA-binding</keyword>
<dbReference type="EMBL" id="JAELUR010000020">
    <property type="protein sequence ID" value="KAG7416676.1"/>
    <property type="molecule type" value="Genomic_DNA"/>
</dbReference>
<keyword evidence="1" id="KW-0805">Transcription regulation</keyword>
<keyword evidence="3" id="KW-0804">Transcription</keyword>
<accession>A0A8J5U9U7</accession>
<evidence type="ECO:0000256" key="3">
    <source>
        <dbReference type="ARBA" id="ARBA00023163"/>
    </source>
</evidence>
<feature type="compositionally biased region" description="Basic and acidic residues" evidence="5">
    <location>
        <begin position="1343"/>
        <end position="1353"/>
    </location>
</feature>
<organism evidence="7 8">
    <name type="scientific">Fusarium oxysporum f. sp. raphani</name>
    <dbReference type="NCBI Taxonomy" id="96318"/>
    <lineage>
        <taxon>Eukaryota</taxon>
        <taxon>Fungi</taxon>
        <taxon>Dikarya</taxon>
        <taxon>Ascomycota</taxon>
        <taxon>Pezizomycotina</taxon>
        <taxon>Sordariomycetes</taxon>
        <taxon>Hypocreomycetidae</taxon>
        <taxon>Hypocreales</taxon>
        <taxon>Nectriaceae</taxon>
        <taxon>Fusarium</taxon>
        <taxon>Fusarium oxysporum species complex</taxon>
    </lineage>
</organism>
<dbReference type="Pfam" id="PF04082">
    <property type="entry name" value="Fungal_trans"/>
    <property type="match status" value="1"/>
</dbReference>
<feature type="region of interest" description="Disordered" evidence="5">
    <location>
        <begin position="1343"/>
        <end position="1374"/>
    </location>
</feature>
<feature type="compositionally biased region" description="Basic and acidic residues" evidence="5">
    <location>
        <begin position="861"/>
        <end position="875"/>
    </location>
</feature>
<gene>
    <name evidence="7" type="ORF">Forpi1262_v016606</name>
</gene>
<dbReference type="GO" id="GO:0005634">
    <property type="term" value="C:nucleus"/>
    <property type="evidence" value="ECO:0007669"/>
    <property type="project" value="TreeGrafter"/>
</dbReference>
<dbReference type="InterPro" id="IPR007219">
    <property type="entry name" value="XnlR_reg_dom"/>
</dbReference>
<proteinExistence type="predicted"/>
<keyword evidence="4" id="KW-0539">Nucleus</keyword>
<protein>
    <submittedName>
        <fullName evidence="7">Putative transcriptional regulatory protein</fullName>
    </submittedName>
</protein>
<feature type="region of interest" description="Disordered" evidence="5">
    <location>
        <begin position="846"/>
        <end position="875"/>
    </location>
</feature>
<reference evidence="7" key="1">
    <citation type="submission" date="2021-04" db="EMBL/GenBank/DDBJ databases">
        <title>First draft genome resource for Brassicaceae pathogens Fusarium oxysporum f. sp. raphani and Fusarium oxysporum f. sp. rapae.</title>
        <authorList>
            <person name="Asai S."/>
        </authorList>
    </citation>
    <scope>NUCLEOTIDE SEQUENCE</scope>
    <source>
        <strain evidence="7">Tf1262</strain>
    </source>
</reference>
<comment type="caution">
    <text evidence="7">The sequence shown here is derived from an EMBL/GenBank/DDBJ whole genome shotgun (WGS) entry which is preliminary data.</text>
</comment>
<feature type="region of interest" description="Disordered" evidence="5">
    <location>
        <begin position="773"/>
        <end position="793"/>
    </location>
</feature>
<evidence type="ECO:0000256" key="4">
    <source>
        <dbReference type="ARBA" id="ARBA00023242"/>
    </source>
</evidence>
<evidence type="ECO:0000256" key="2">
    <source>
        <dbReference type="ARBA" id="ARBA00023125"/>
    </source>
</evidence>
<sequence length="1488" mass="169803">MSILSDSDAITAVDDDGNFRSSPAPSTAFTPFSPARRSKSTSPDSTTKERQYEESLWRHFPGFTWSQRVRDTNSWAWEYGYDIQKGNDRKWVCKICIRKNTLKPKTFTSTGIQNTLNHLYDDHRICAPEGKTKSASQLRAEGRKAKGQSSIAELMKLDTNKPREQAIANGFIKNFDKKHFQRLLMEWIVEANLSFETAEHDKLRKIFAYLNPCVKLCDANLSATSIRRKIVASYEQHKTKVMEVLQSSPGLIHVSFDGWRSGNRHALYGIMCFFQDEKNKPRKIVLGVPEVSTRHSGTNIAAEVLEIIDSYGIKNKIGYFTLDNAENNDSAMAVIGGELGFDGRKRRGRCFGHILNLSAKALLFGSNPEAFENQLSGAAALSETEHDLWRRRGPVGKLHNLVVDIDRSDVLSYLLRGVQQADMDQSIDPRVRARKPLNIVVDNDTRWLSQLYMIRRAIKLRPYLDVMILKHKQAWEQDNRSKRTGLMRRSAVQPRICLSENQLSNKDWDVLEHLATILGFYEVTVKTLEGDGIQRKRKRGWVGSYGNIWDVIQGFEFLMAKLEEYKAFAADYPDPEHFRININLGWQKLNKYYTILDETPIYYVALALHPAYRWGWFEEHWGKHPDWIATAKEMVQEVWETEYRNLEVVLSPGNEPVAKRRRKYQNAFEEYCEQSRYEPSSRLSTPTTTPARMRSSATPESRGTMLRSWIQAKIIDDLDPLFVPTQIKVESSARSEAGARESMASFLGRARELAEEEKGIEEEQSRQAHVLASYSGPNAKQPPYPRQRRSSGVAQLNQQTGCFEYYGQFSTKPSNVILVISSVPGQTSTFTIASCLGKRLRQLEDVPDDDSSIRPTTRRRNNSDPEHQTSRDKSSKGLVLDELPGFCDYVVPLNALRSDRYLLEKVADRHTNSFFKTIHFLLPILSPVAFETRYKALRQLFGDRRLSLATLDDPTRPQFVCLMYAVLALGALYEDEQEDSSSWASWYFAEAQDMLGRLLNASNLELVQASTLLGAYAQHAIKPNLAYILNGLATRLAFSNGLNIESLHSSLGIDNQEAKRTWWIIYIQEVELSLDSGRPMCLGSLEMNINYPKSQLPPGGEIVSESSQVMFIPLLADIIKIIRKIIDLSAESAEQSNFKLEQTEELLSELHRWRASLPQYLTFEDENQDAVQHVSDKDAPNSLYTWESRQQSSLRIHYYLAIIILLQGSIPRNPSERHASSSRPLSQRHQSSYLNAARNMIRHIHELLALAPHLRRWTYYCFYCLQATLVILLKVADDQHCSRRRQRRMSNDSRALGQVDHETVEDDRKLCNLAVEVFDLIRLKASQRCADVVRHFLDKWRPERTTNDPDARRTSSRGLDDCGMQQVPSPTGDFPLPVEYPVPLNNENESSESVESVDWSDSTSPHVSLSGLQAELHDAFYSNLNDGLNFAQQPSFIGVEGFGAFPLELGTTGTADGCWPLFSRRLFQPKAVYTLMLWCRQVKKFLQL</sequence>
<dbReference type="PANTHER" id="PTHR47424:SF3">
    <property type="entry name" value="REGULATORY PROTEIN GAL4"/>
    <property type="match status" value="1"/>
</dbReference>
<dbReference type="Proteomes" id="UP000693942">
    <property type="component" value="Unassembled WGS sequence"/>
</dbReference>
<feature type="compositionally biased region" description="Low complexity" evidence="5">
    <location>
        <begin position="680"/>
        <end position="690"/>
    </location>
</feature>
<dbReference type="CDD" id="cd12148">
    <property type="entry name" value="fungal_TF_MHR"/>
    <property type="match status" value="1"/>
</dbReference>
<feature type="region of interest" description="Disordered" evidence="5">
    <location>
        <begin position="13"/>
        <end position="50"/>
    </location>
</feature>
<evidence type="ECO:0000256" key="1">
    <source>
        <dbReference type="ARBA" id="ARBA00023015"/>
    </source>
</evidence>
<dbReference type="GO" id="GO:0008270">
    <property type="term" value="F:zinc ion binding"/>
    <property type="evidence" value="ECO:0007669"/>
    <property type="project" value="InterPro"/>
</dbReference>
<dbReference type="GO" id="GO:0000435">
    <property type="term" value="P:positive regulation of transcription from RNA polymerase II promoter by galactose"/>
    <property type="evidence" value="ECO:0007669"/>
    <property type="project" value="TreeGrafter"/>
</dbReference>
<dbReference type="SMART" id="SM00906">
    <property type="entry name" value="Fungal_trans"/>
    <property type="match status" value="1"/>
</dbReference>
<feature type="domain" description="Xylanolytic transcriptional activator regulatory" evidence="6">
    <location>
        <begin position="1026"/>
        <end position="1098"/>
    </location>
</feature>
<dbReference type="InterPro" id="IPR051127">
    <property type="entry name" value="Fungal_SecMet_Regulators"/>
</dbReference>